<comment type="caution">
    <text evidence="1">The sequence shown here is derived from an EMBL/GenBank/DDBJ whole genome shotgun (WGS) entry which is preliminary data.</text>
</comment>
<accession>X0TEG3</accession>
<protein>
    <submittedName>
        <fullName evidence="1">Uncharacterized protein</fullName>
    </submittedName>
</protein>
<feature type="non-terminal residue" evidence="1">
    <location>
        <position position="55"/>
    </location>
</feature>
<dbReference type="AlphaFoldDB" id="X0TEG3"/>
<gene>
    <name evidence="1" type="ORF">S01H1_27665</name>
</gene>
<proteinExistence type="predicted"/>
<organism evidence="1">
    <name type="scientific">marine sediment metagenome</name>
    <dbReference type="NCBI Taxonomy" id="412755"/>
    <lineage>
        <taxon>unclassified sequences</taxon>
        <taxon>metagenomes</taxon>
        <taxon>ecological metagenomes</taxon>
    </lineage>
</organism>
<reference evidence="1" key="1">
    <citation type="journal article" date="2014" name="Front. Microbiol.">
        <title>High frequency of phylogenetically diverse reductive dehalogenase-homologous genes in deep subseafloor sedimentary metagenomes.</title>
        <authorList>
            <person name="Kawai M."/>
            <person name="Futagami T."/>
            <person name="Toyoda A."/>
            <person name="Takaki Y."/>
            <person name="Nishi S."/>
            <person name="Hori S."/>
            <person name="Arai W."/>
            <person name="Tsubouchi T."/>
            <person name="Morono Y."/>
            <person name="Uchiyama I."/>
            <person name="Ito T."/>
            <person name="Fujiyama A."/>
            <person name="Inagaki F."/>
            <person name="Takami H."/>
        </authorList>
    </citation>
    <scope>NUCLEOTIDE SEQUENCE</scope>
    <source>
        <strain evidence="1">Expedition CK06-06</strain>
    </source>
</reference>
<evidence type="ECO:0000313" key="1">
    <source>
        <dbReference type="EMBL" id="GAF91604.1"/>
    </source>
</evidence>
<name>X0TEG3_9ZZZZ</name>
<dbReference type="EMBL" id="BARS01016865">
    <property type="protein sequence ID" value="GAF91604.1"/>
    <property type="molecule type" value="Genomic_DNA"/>
</dbReference>
<sequence length="55" mass="6564">MEPRIQYAQTADGVSIAFWTLGEGMPLVHMPLIFSHIQMEWQLPECRRWYERLAE</sequence>